<dbReference type="PANTHER" id="PTHR43630:SF2">
    <property type="entry name" value="GLYCOSYLTRANSFERASE"/>
    <property type="match status" value="1"/>
</dbReference>
<dbReference type="GO" id="GO:0016740">
    <property type="term" value="F:transferase activity"/>
    <property type="evidence" value="ECO:0007669"/>
    <property type="project" value="UniProtKB-KW"/>
</dbReference>
<protein>
    <submittedName>
        <fullName evidence="3">Glycosyltransferase</fullName>
    </submittedName>
</protein>
<dbReference type="RefSeq" id="WP_308788861.1">
    <property type="nucleotide sequence ID" value="NZ_BLLG01000005.1"/>
</dbReference>
<dbReference type="Gene3D" id="3.90.550.10">
    <property type="entry name" value="Spore Coat Polysaccharide Biosynthesis Protein SpsA, Chain A"/>
    <property type="match status" value="1"/>
</dbReference>
<evidence type="ECO:0000313" key="3">
    <source>
        <dbReference type="EMBL" id="GFH35906.1"/>
    </source>
</evidence>
<proteinExistence type="predicted"/>
<dbReference type="AlphaFoldDB" id="A0A6A0ASN2"/>
<keyword evidence="3" id="KW-0808">Transferase</keyword>
<reference evidence="3 4" key="1">
    <citation type="submission" date="2020-02" db="EMBL/GenBank/DDBJ databases">
        <title>Whole Genome Shotgun Sequence of Streptomyces sp. strain CWH03.</title>
        <authorList>
            <person name="Dohra H."/>
            <person name="Kodani S."/>
            <person name="Yamamura H."/>
        </authorList>
    </citation>
    <scope>NUCLEOTIDE SEQUENCE [LARGE SCALE GENOMIC DNA]</scope>
    <source>
        <strain evidence="3 4">CWH03</strain>
    </source>
</reference>
<dbReference type="Proteomes" id="UP000484988">
    <property type="component" value="Unassembled WGS sequence"/>
</dbReference>
<organism evidence="3 4">
    <name type="scientific">Streptomyces pacificus</name>
    <dbReference type="NCBI Taxonomy" id="2705029"/>
    <lineage>
        <taxon>Bacteria</taxon>
        <taxon>Bacillati</taxon>
        <taxon>Actinomycetota</taxon>
        <taxon>Actinomycetes</taxon>
        <taxon>Kitasatosporales</taxon>
        <taxon>Streptomycetaceae</taxon>
        <taxon>Streptomyces</taxon>
    </lineage>
</organism>
<evidence type="ECO:0000259" key="2">
    <source>
        <dbReference type="Pfam" id="PF00535"/>
    </source>
</evidence>
<dbReference type="Pfam" id="PF00535">
    <property type="entry name" value="Glycos_transf_2"/>
    <property type="match status" value="1"/>
</dbReference>
<evidence type="ECO:0000313" key="4">
    <source>
        <dbReference type="Proteomes" id="UP000484988"/>
    </source>
</evidence>
<dbReference type="InterPro" id="IPR001173">
    <property type="entry name" value="Glyco_trans_2-like"/>
</dbReference>
<dbReference type="PANTHER" id="PTHR43630">
    <property type="entry name" value="POLY-BETA-1,6-N-ACETYL-D-GLUCOSAMINE SYNTHASE"/>
    <property type="match status" value="1"/>
</dbReference>
<dbReference type="SUPFAM" id="SSF53448">
    <property type="entry name" value="Nucleotide-diphospho-sugar transferases"/>
    <property type="match status" value="1"/>
</dbReference>
<name>A0A6A0ASN2_9ACTN</name>
<feature type="domain" description="Glycosyltransferase 2-like" evidence="2">
    <location>
        <begin position="7"/>
        <end position="96"/>
    </location>
</feature>
<sequence length="382" mass="42856">MTQSVCLCMIVKNESGVIERCLRSVRHLVSYWVISDTGSTDGTQELVRRALEGIPGELHEEPWVNFGHNRSRNIAHAHRKADYLLLLDADLVIRQDGPLPPLTHASYMLRHEGDTEYRIKRLVRGDIPWRYEGVTHEYLTTDEPADQQNLDALVVVDHADGGSRHDKFARDARLLSAELKRDPGNSRTVFYLAQTMRDLGRVEEAAALYERRAGMGGWPEEVYYALLQVGVLKADNGDWPGGMDALVRAWEARPQRLEAAYELASRLRCMGCHHAAYAFARGGVGRTAPDDLLFVQPWVYRWGLLFEYSICAYWVGDWAASLEACDRLLAVSGLPEAHRLRTLANREFAADRLAAALGRPRAAPGTRRRAGSGGGKGRGRRR</sequence>
<dbReference type="SUPFAM" id="SSF48452">
    <property type="entry name" value="TPR-like"/>
    <property type="match status" value="1"/>
</dbReference>
<accession>A0A6A0ASN2</accession>
<comment type="caution">
    <text evidence="3">The sequence shown here is derived from an EMBL/GenBank/DDBJ whole genome shotgun (WGS) entry which is preliminary data.</text>
</comment>
<dbReference type="EMBL" id="BLLG01000005">
    <property type="protein sequence ID" value="GFH35906.1"/>
    <property type="molecule type" value="Genomic_DNA"/>
</dbReference>
<feature type="region of interest" description="Disordered" evidence="1">
    <location>
        <begin position="358"/>
        <end position="382"/>
    </location>
</feature>
<gene>
    <name evidence="3" type="ORF">SCWH03_21280</name>
</gene>
<dbReference type="InterPro" id="IPR029044">
    <property type="entry name" value="Nucleotide-diphossugar_trans"/>
</dbReference>
<evidence type="ECO:0000256" key="1">
    <source>
        <dbReference type="SAM" id="MobiDB-lite"/>
    </source>
</evidence>
<dbReference type="Gene3D" id="1.25.40.10">
    <property type="entry name" value="Tetratricopeptide repeat domain"/>
    <property type="match status" value="1"/>
</dbReference>
<dbReference type="InterPro" id="IPR011990">
    <property type="entry name" value="TPR-like_helical_dom_sf"/>
</dbReference>
<keyword evidence="4" id="KW-1185">Reference proteome</keyword>